<dbReference type="EMBL" id="DUZY01000004">
    <property type="protein sequence ID" value="DAD37077.1"/>
    <property type="molecule type" value="Genomic_DNA"/>
</dbReference>
<evidence type="ECO:0000313" key="1">
    <source>
        <dbReference type="EMBL" id="DAD37077.1"/>
    </source>
</evidence>
<keyword evidence="2" id="KW-1185">Reference proteome</keyword>
<dbReference type="AlphaFoldDB" id="A0A822YX12"/>
<organism evidence="1 2">
    <name type="scientific">Nelumbo nucifera</name>
    <name type="common">Sacred lotus</name>
    <dbReference type="NCBI Taxonomy" id="4432"/>
    <lineage>
        <taxon>Eukaryota</taxon>
        <taxon>Viridiplantae</taxon>
        <taxon>Streptophyta</taxon>
        <taxon>Embryophyta</taxon>
        <taxon>Tracheophyta</taxon>
        <taxon>Spermatophyta</taxon>
        <taxon>Magnoliopsida</taxon>
        <taxon>Proteales</taxon>
        <taxon>Nelumbonaceae</taxon>
        <taxon>Nelumbo</taxon>
    </lineage>
</organism>
<name>A0A822YX12_NELNU</name>
<evidence type="ECO:0000313" key="2">
    <source>
        <dbReference type="Proteomes" id="UP000607653"/>
    </source>
</evidence>
<gene>
    <name evidence="1" type="ORF">HUJ06_007718</name>
</gene>
<accession>A0A822YX12</accession>
<proteinExistence type="predicted"/>
<comment type="caution">
    <text evidence="1">The sequence shown here is derived from an EMBL/GenBank/DDBJ whole genome shotgun (WGS) entry which is preliminary data.</text>
</comment>
<reference evidence="1 2" key="1">
    <citation type="journal article" date="2020" name="Mol. Biol. Evol.">
        <title>Distinct Expression and Methylation Patterns for Genes with Different Fates following a Single Whole-Genome Duplication in Flowering Plants.</title>
        <authorList>
            <person name="Shi T."/>
            <person name="Rahmani R.S."/>
            <person name="Gugger P.F."/>
            <person name="Wang M."/>
            <person name="Li H."/>
            <person name="Zhang Y."/>
            <person name="Li Z."/>
            <person name="Wang Q."/>
            <person name="Van de Peer Y."/>
            <person name="Marchal K."/>
            <person name="Chen J."/>
        </authorList>
    </citation>
    <scope>NUCLEOTIDE SEQUENCE [LARGE SCALE GENOMIC DNA]</scope>
    <source>
        <tissue evidence="1">Leaf</tissue>
    </source>
</reference>
<sequence>MQSTGTYFAASQLAGSTPSEHVLSRSIGLQVCCWIKRFFDFFRWHVLGLMKTWLVV</sequence>
<protein>
    <submittedName>
        <fullName evidence="1">Uncharacterized protein</fullName>
    </submittedName>
</protein>
<dbReference type="Proteomes" id="UP000607653">
    <property type="component" value="Unassembled WGS sequence"/>
</dbReference>